<gene>
    <name evidence="8" type="primary">ycjO_1</name>
    <name evidence="8" type="ORF">OSB_03540</name>
</gene>
<dbReference type="GO" id="GO:0055085">
    <property type="term" value="P:transmembrane transport"/>
    <property type="evidence" value="ECO:0007669"/>
    <property type="project" value="InterPro"/>
</dbReference>
<comment type="similarity">
    <text evidence="7">Belongs to the binding-protein-dependent transport system permease family.</text>
</comment>
<evidence type="ECO:0000256" key="4">
    <source>
        <dbReference type="ARBA" id="ARBA00022692"/>
    </source>
</evidence>
<keyword evidence="6 7" id="KW-0472">Membrane</keyword>
<keyword evidence="9" id="KW-1185">Reference proteome</keyword>
<dbReference type="PROSITE" id="PS50928">
    <property type="entry name" value="ABC_TM1"/>
    <property type="match status" value="1"/>
</dbReference>
<dbReference type="InterPro" id="IPR035906">
    <property type="entry name" value="MetI-like_sf"/>
</dbReference>
<dbReference type="Proteomes" id="UP000067444">
    <property type="component" value="Chromosome"/>
</dbReference>
<feature type="transmembrane region" description="Helical" evidence="7">
    <location>
        <begin position="199"/>
        <end position="220"/>
    </location>
</feature>
<evidence type="ECO:0000256" key="6">
    <source>
        <dbReference type="ARBA" id="ARBA00023136"/>
    </source>
</evidence>
<dbReference type="CDD" id="cd06261">
    <property type="entry name" value="TM_PBP2"/>
    <property type="match status" value="1"/>
</dbReference>
<dbReference type="RefSeq" id="WP_049833361.1">
    <property type="nucleotide sequence ID" value="NZ_CP012160.1"/>
</dbReference>
<evidence type="ECO:0000256" key="7">
    <source>
        <dbReference type="RuleBase" id="RU363032"/>
    </source>
</evidence>
<feature type="transmembrane region" description="Helical" evidence="7">
    <location>
        <begin position="345"/>
        <end position="365"/>
    </location>
</feature>
<keyword evidence="3" id="KW-1003">Cell membrane</keyword>
<evidence type="ECO:0000256" key="5">
    <source>
        <dbReference type="ARBA" id="ARBA00022989"/>
    </source>
</evidence>
<evidence type="ECO:0000256" key="3">
    <source>
        <dbReference type="ARBA" id="ARBA00022475"/>
    </source>
</evidence>
<dbReference type="KEGG" id="otm:OSB_03540"/>
<evidence type="ECO:0000313" key="8">
    <source>
        <dbReference type="EMBL" id="AKS44921.1"/>
    </source>
</evidence>
<keyword evidence="2 7" id="KW-0813">Transport</keyword>
<dbReference type="EMBL" id="CP012160">
    <property type="protein sequence ID" value="AKS44921.1"/>
    <property type="molecule type" value="Genomic_DNA"/>
</dbReference>
<dbReference type="STRING" id="1458307.OSB_03540"/>
<organism evidence="8 9">
    <name type="scientific">Octadecabacter temperatus</name>
    <dbReference type="NCBI Taxonomy" id="1458307"/>
    <lineage>
        <taxon>Bacteria</taxon>
        <taxon>Pseudomonadati</taxon>
        <taxon>Pseudomonadota</taxon>
        <taxon>Alphaproteobacteria</taxon>
        <taxon>Rhodobacterales</taxon>
        <taxon>Roseobacteraceae</taxon>
        <taxon>Octadecabacter</taxon>
    </lineage>
</organism>
<accession>A0A0K0Y200</accession>
<feature type="transmembrane region" description="Helical" evidence="7">
    <location>
        <begin position="400"/>
        <end position="422"/>
    </location>
</feature>
<evidence type="ECO:0000256" key="1">
    <source>
        <dbReference type="ARBA" id="ARBA00004651"/>
    </source>
</evidence>
<evidence type="ECO:0000313" key="9">
    <source>
        <dbReference type="Proteomes" id="UP000067444"/>
    </source>
</evidence>
<protein>
    <submittedName>
        <fullName evidence="8">Inner membrane ABC transporter permease protein YcjO</fullName>
    </submittedName>
</protein>
<keyword evidence="4 7" id="KW-0812">Transmembrane</keyword>
<feature type="transmembrane region" description="Helical" evidence="7">
    <location>
        <begin position="296"/>
        <end position="319"/>
    </location>
</feature>
<proteinExistence type="inferred from homology"/>
<feature type="transmembrane region" description="Helical" evidence="7">
    <location>
        <begin position="232"/>
        <end position="252"/>
    </location>
</feature>
<comment type="subcellular location">
    <subcellularLocation>
        <location evidence="1 7">Cell membrane</location>
        <topology evidence="1 7">Multi-pass membrane protein</topology>
    </subcellularLocation>
</comment>
<feature type="transmembrane region" description="Helical" evidence="7">
    <location>
        <begin position="23"/>
        <end position="49"/>
    </location>
</feature>
<dbReference type="InterPro" id="IPR051393">
    <property type="entry name" value="ABC_transporter_permease"/>
</dbReference>
<dbReference type="OrthoDB" id="9785347at2"/>
<dbReference type="PANTHER" id="PTHR30193">
    <property type="entry name" value="ABC TRANSPORTER PERMEASE PROTEIN"/>
    <property type="match status" value="1"/>
</dbReference>
<evidence type="ECO:0000256" key="2">
    <source>
        <dbReference type="ARBA" id="ARBA00022448"/>
    </source>
</evidence>
<name>A0A0K0Y200_9RHOB</name>
<dbReference type="Pfam" id="PF00528">
    <property type="entry name" value="BPD_transp_1"/>
    <property type="match status" value="1"/>
</dbReference>
<dbReference type="InterPro" id="IPR000515">
    <property type="entry name" value="MetI-like"/>
</dbReference>
<sequence>MSDDRPPQPPKGLGPLAKREMRFAYMMLLPTFAIVLSVVLFPLFANVWISFKPVTLGDLRAPSILVNERLMGDVEAVGDEADIRYRIRNSSRQSDIAAVFMTDELPATLDILNVDDRCTLDGSVLACDLGDYEAGKREDVIVRVAATQAFLDAPINVKDTEAAFEFDPENVLINDDFTLDNFRKVFNGSDFWPVLWASLYYTIAGTIGALVMGLFAAQLMNMTFRGRSFLRGLYLSPYVAPVIAVALAWVLLLDPGPGGTLNALLIQLGVIDGPINFLGQRVAEIRFLGLSFDFPVALTVVIIFEIWRYFPLAMLFILARMQSVSTDIYEAAEIDGATPLQQFRFISLPQLAGIMAVLFLLRFIWTFNKFDDIFLLTGGAAGTRTLTVNVYEQAFAVSNLGAGAAVAVVVFLILLVFSVIFFKFSPEDDA</sequence>
<dbReference type="AlphaFoldDB" id="A0A0K0Y200"/>
<keyword evidence="5 7" id="KW-1133">Transmembrane helix</keyword>
<dbReference type="PANTHER" id="PTHR30193:SF37">
    <property type="entry name" value="INNER MEMBRANE ABC TRANSPORTER PERMEASE PROTEIN YCJO"/>
    <property type="match status" value="1"/>
</dbReference>
<dbReference type="SUPFAM" id="SSF161098">
    <property type="entry name" value="MetI-like"/>
    <property type="match status" value="1"/>
</dbReference>
<reference evidence="8 9" key="1">
    <citation type="journal article" date="2015" name="Genome Announc.">
        <title>Closed Genome Sequence of Octadecabacter temperatus SB1, the First Mesophilic Species of the Genus Octadecabacter.</title>
        <authorList>
            <person name="Voget S."/>
            <person name="Billerbeck S."/>
            <person name="Simon M."/>
            <person name="Daniel R."/>
        </authorList>
    </citation>
    <scope>NUCLEOTIDE SEQUENCE [LARGE SCALE GENOMIC DNA]</scope>
    <source>
        <strain evidence="8 9">SB1</strain>
    </source>
</reference>
<dbReference type="GO" id="GO:0005886">
    <property type="term" value="C:plasma membrane"/>
    <property type="evidence" value="ECO:0007669"/>
    <property type="project" value="UniProtKB-SubCell"/>
</dbReference>
<dbReference type="Gene3D" id="1.10.3720.10">
    <property type="entry name" value="MetI-like"/>
    <property type="match status" value="1"/>
</dbReference>
<dbReference type="PATRIC" id="fig|1458307.3.peg.359"/>